<evidence type="ECO:0000256" key="2">
    <source>
        <dbReference type="ARBA" id="ARBA00022475"/>
    </source>
</evidence>
<evidence type="ECO:0000256" key="4">
    <source>
        <dbReference type="ARBA" id="ARBA00022989"/>
    </source>
</evidence>
<evidence type="ECO:0000256" key="6">
    <source>
        <dbReference type="SAM" id="Phobius"/>
    </source>
</evidence>
<evidence type="ECO:0000259" key="7">
    <source>
        <dbReference type="Pfam" id="PF02687"/>
    </source>
</evidence>
<evidence type="ECO:0000256" key="1">
    <source>
        <dbReference type="ARBA" id="ARBA00004651"/>
    </source>
</evidence>
<keyword evidence="3 6" id="KW-0812">Transmembrane</keyword>
<dbReference type="Proteomes" id="UP001299546">
    <property type="component" value="Unassembled WGS sequence"/>
</dbReference>
<accession>A0ABS8DK49</accession>
<feature type="transmembrane region" description="Helical" evidence="6">
    <location>
        <begin position="20"/>
        <end position="38"/>
    </location>
</feature>
<keyword evidence="2" id="KW-1003">Cell membrane</keyword>
<reference evidence="8 9" key="1">
    <citation type="submission" date="2021-10" db="EMBL/GenBank/DDBJ databases">
        <title>Collection of gut derived symbiotic bacterial strains cultured from healthy donors.</title>
        <authorList>
            <person name="Lin H."/>
            <person name="Littmann E."/>
            <person name="Kohout C."/>
            <person name="Pamer E.G."/>
        </authorList>
    </citation>
    <scope>NUCLEOTIDE SEQUENCE [LARGE SCALE GENOMIC DNA]</scope>
    <source>
        <strain evidence="8 9">DFI.1.165</strain>
    </source>
</reference>
<evidence type="ECO:0000256" key="3">
    <source>
        <dbReference type="ARBA" id="ARBA00022692"/>
    </source>
</evidence>
<evidence type="ECO:0000313" key="8">
    <source>
        <dbReference type="EMBL" id="MCB7388119.1"/>
    </source>
</evidence>
<dbReference type="RefSeq" id="WP_066730867.1">
    <property type="nucleotide sequence ID" value="NZ_JAJCIQ010000004.1"/>
</dbReference>
<protein>
    <submittedName>
        <fullName evidence="8">FtsX-like permease family protein</fullName>
    </submittedName>
</protein>
<dbReference type="Pfam" id="PF02687">
    <property type="entry name" value="FtsX"/>
    <property type="match status" value="1"/>
</dbReference>
<dbReference type="EMBL" id="JAJCIS010000008">
    <property type="protein sequence ID" value="MCB7388119.1"/>
    <property type="molecule type" value="Genomic_DNA"/>
</dbReference>
<keyword evidence="9" id="KW-1185">Reference proteome</keyword>
<organism evidence="8 9">
    <name type="scientific">Bariatricus massiliensis</name>
    <dbReference type="NCBI Taxonomy" id="1745713"/>
    <lineage>
        <taxon>Bacteria</taxon>
        <taxon>Bacillati</taxon>
        <taxon>Bacillota</taxon>
        <taxon>Clostridia</taxon>
        <taxon>Lachnospirales</taxon>
        <taxon>Lachnospiraceae</taxon>
        <taxon>Bariatricus</taxon>
    </lineage>
</organism>
<dbReference type="InterPro" id="IPR003838">
    <property type="entry name" value="ABC3_permease_C"/>
</dbReference>
<keyword evidence="4 6" id="KW-1133">Transmembrane helix</keyword>
<evidence type="ECO:0000313" key="9">
    <source>
        <dbReference type="Proteomes" id="UP001299546"/>
    </source>
</evidence>
<comment type="subcellular location">
    <subcellularLocation>
        <location evidence="1">Cell membrane</location>
        <topology evidence="1">Multi-pass membrane protein</topology>
    </subcellularLocation>
</comment>
<keyword evidence="5 6" id="KW-0472">Membrane</keyword>
<proteinExistence type="predicted"/>
<sequence length="181" mass="20473">MGVWRRAFYNLKTESRRYWYLFMTLFAASFVVIGVLKVRQNSLVLSNDTARTIIVLSAGIAALILALQLRRTLLNRDYEIRILRSMGVDWIFLLAQFSMELMIPLVMAALSGCLIGGALTSAVFQKQLQGQITGFQSITMGIRGREFWTVLGIDFCAAVVAIMIMALRVKEYLPKKLKVKK</sequence>
<name>A0ABS8DK49_9FIRM</name>
<gene>
    <name evidence="8" type="ORF">LIZ65_12560</name>
</gene>
<feature type="transmembrane region" description="Helical" evidence="6">
    <location>
        <begin position="90"/>
        <end position="119"/>
    </location>
</feature>
<feature type="transmembrane region" description="Helical" evidence="6">
    <location>
        <begin position="147"/>
        <end position="167"/>
    </location>
</feature>
<feature type="transmembrane region" description="Helical" evidence="6">
    <location>
        <begin position="50"/>
        <end position="69"/>
    </location>
</feature>
<evidence type="ECO:0000256" key="5">
    <source>
        <dbReference type="ARBA" id="ARBA00023136"/>
    </source>
</evidence>
<comment type="caution">
    <text evidence="8">The sequence shown here is derived from an EMBL/GenBank/DDBJ whole genome shotgun (WGS) entry which is preliminary data.</text>
</comment>
<feature type="domain" description="ABC3 transporter permease C-terminal" evidence="7">
    <location>
        <begin position="52"/>
        <end position="169"/>
    </location>
</feature>